<evidence type="ECO:0000313" key="1">
    <source>
        <dbReference type="Proteomes" id="UP000887580"/>
    </source>
</evidence>
<evidence type="ECO:0000313" key="2">
    <source>
        <dbReference type="WBParaSite" id="PS1159_v2.g8404.t1"/>
    </source>
</evidence>
<reference evidence="2" key="1">
    <citation type="submission" date="2022-11" db="UniProtKB">
        <authorList>
            <consortium name="WormBaseParasite"/>
        </authorList>
    </citation>
    <scope>IDENTIFICATION</scope>
</reference>
<organism evidence="1 2">
    <name type="scientific">Panagrolaimus sp. PS1159</name>
    <dbReference type="NCBI Taxonomy" id="55785"/>
    <lineage>
        <taxon>Eukaryota</taxon>
        <taxon>Metazoa</taxon>
        <taxon>Ecdysozoa</taxon>
        <taxon>Nematoda</taxon>
        <taxon>Chromadorea</taxon>
        <taxon>Rhabditida</taxon>
        <taxon>Tylenchina</taxon>
        <taxon>Panagrolaimomorpha</taxon>
        <taxon>Panagrolaimoidea</taxon>
        <taxon>Panagrolaimidae</taxon>
        <taxon>Panagrolaimus</taxon>
    </lineage>
</organism>
<accession>A0AC35GSY8</accession>
<protein>
    <submittedName>
        <fullName evidence="2">Uncharacterized protein</fullName>
    </submittedName>
</protein>
<sequence>EEEWAAKRKSREEEAKIERERGEKTKLEEAEKMELEKRQKKEKEQSEIDAKKKKEEDKKNAKKDAEEKKRLEFEAAKKKKIEEEKTAEEAKKLKALQKTEEEARKTDETKKKKESESESEKNKQVEEKIEIKHVAETLAKKPSENETDISKVNKTQLKKPKNDLDTAEGDIKQDEPKTLSELLKQRRESGAKKKAELELEAKKKEKTTDKSTEEEATAGFDFKSKAAASKTDTAITEVSADSALTAKLPLEAKAGETTEKKKTLKKRKSSLEQLNKPEAAEKAEIELIEKQKIEETQITKLEKGKKTDLEKVEPIQKPPVPEKQKDEKFEEEKPKTLSDLLKQRRESGAKKKAELELEAKKKEETKSEEAAAGFDFKSKVPEAKKDEFVTEVTADTALTAKLPLEAKAEETTEKKKTLKKRKSSLEQLKKPEAAEEAEAGFKFKSKAGEKAQDVSKEEESEASIELTATLEPEKAPPKSPRSPDVRKTEQRITVNAIFSQEPLMTSDITTTIDFAETDDAKREFEIDEVQSEFGFVKSRTEKIGIGVVFNPKLETTDVDIEDEIFAKEESEEADHTIFSDDSEKTDFNVEKKKKKRRRKPTQKETDGRPLLNVEMAISRDRSPLGSHYLNVEIDIEAGEELASTDAIIEIEPYDFAESESTVSLEEDYMDVDVSVSDVFDEDDMMEAILPSSPLKQQVSMVVMMPTAETKVTRNIEEEAMEAKARVEETVEATIEAQAAITVPSTVFYL</sequence>
<proteinExistence type="predicted"/>
<name>A0AC35GSY8_9BILA</name>
<dbReference type="Proteomes" id="UP000887580">
    <property type="component" value="Unplaced"/>
</dbReference>
<dbReference type="WBParaSite" id="PS1159_v2.g8404.t1">
    <property type="protein sequence ID" value="PS1159_v2.g8404.t1"/>
    <property type="gene ID" value="PS1159_v2.g8404"/>
</dbReference>